<dbReference type="InterPro" id="IPR001844">
    <property type="entry name" value="Cpn60/GroEL"/>
</dbReference>
<dbReference type="Gene3D" id="1.10.560.10">
    <property type="entry name" value="GroEL-like equatorial domain"/>
    <property type="match status" value="1"/>
</dbReference>
<dbReference type="InterPro" id="IPR027413">
    <property type="entry name" value="GROEL-like_equatorial_sf"/>
</dbReference>
<dbReference type="PANTHER" id="PTHR45633">
    <property type="entry name" value="60 KDA HEAT SHOCK PROTEIN, MITOCHONDRIAL"/>
    <property type="match status" value="1"/>
</dbReference>
<evidence type="ECO:0000256" key="1">
    <source>
        <dbReference type="ARBA" id="ARBA00006607"/>
    </source>
</evidence>
<keyword evidence="5" id="KW-0346">Stress response</keyword>
<dbReference type="EMBL" id="JAATJU010023600">
    <property type="protein sequence ID" value="KAH0507390.1"/>
    <property type="molecule type" value="Genomic_DNA"/>
</dbReference>
<evidence type="ECO:0000256" key="2">
    <source>
        <dbReference type="ARBA" id="ARBA00022741"/>
    </source>
</evidence>
<evidence type="ECO:0000313" key="6">
    <source>
        <dbReference type="Proteomes" id="UP000710432"/>
    </source>
</evidence>
<reference evidence="5" key="1">
    <citation type="submission" date="2020-03" db="EMBL/GenBank/DDBJ databases">
        <title>Studies in the Genomics of Life Span.</title>
        <authorList>
            <person name="Glass D."/>
        </authorList>
    </citation>
    <scope>NUCLEOTIDE SEQUENCE</scope>
    <source>
        <strain evidence="5">LTLLF</strain>
        <tissue evidence="5">Muscle</tissue>
    </source>
</reference>
<dbReference type="GO" id="GO:0042026">
    <property type="term" value="P:protein refolding"/>
    <property type="evidence" value="ECO:0007669"/>
    <property type="project" value="InterPro"/>
</dbReference>
<comment type="similarity">
    <text evidence="1">Belongs to the chaperonin (HSP60) family.</text>
</comment>
<accession>A0A8J6G9T9</accession>
<name>A0A8J6G9T9_MICOH</name>
<dbReference type="AlphaFoldDB" id="A0A8J6G9T9"/>
<dbReference type="InterPro" id="IPR017998">
    <property type="entry name" value="Chaperone_TCP-1"/>
</dbReference>
<dbReference type="Proteomes" id="UP000710432">
    <property type="component" value="Unassembled WGS sequence"/>
</dbReference>
<evidence type="ECO:0000256" key="3">
    <source>
        <dbReference type="ARBA" id="ARBA00022840"/>
    </source>
</evidence>
<evidence type="ECO:0000256" key="4">
    <source>
        <dbReference type="ARBA" id="ARBA00023186"/>
    </source>
</evidence>
<dbReference type="Pfam" id="PF00118">
    <property type="entry name" value="Cpn60_TCP1"/>
    <property type="match status" value="1"/>
</dbReference>
<keyword evidence="4" id="KW-0143">Chaperone</keyword>
<evidence type="ECO:0000313" key="5">
    <source>
        <dbReference type="EMBL" id="KAH0507390.1"/>
    </source>
</evidence>
<comment type="caution">
    <text evidence="5">The sequence shown here is derived from an EMBL/GenBank/DDBJ whole genome shotgun (WGS) entry which is preliminary data.</text>
</comment>
<dbReference type="GO" id="GO:0140662">
    <property type="term" value="F:ATP-dependent protein folding chaperone"/>
    <property type="evidence" value="ECO:0007669"/>
    <property type="project" value="InterPro"/>
</dbReference>
<keyword evidence="3" id="KW-0067">ATP-binding</keyword>
<gene>
    <name evidence="5" type="ORF">LTLLF_168610</name>
</gene>
<organism evidence="5 6">
    <name type="scientific">Microtus ochrogaster</name>
    <name type="common">Prairie vole</name>
    <dbReference type="NCBI Taxonomy" id="79684"/>
    <lineage>
        <taxon>Eukaryota</taxon>
        <taxon>Metazoa</taxon>
        <taxon>Chordata</taxon>
        <taxon>Craniata</taxon>
        <taxon>Vertebrata</taxon>
        <taxon>Euteleostomi</taxon>
        <taxon>Mammalia</taxon>
        <taxon>Eutheria</taxon>
        <taxon>Euarchontoglires</taxon>
        <taxon>Glires</taxon>
        <taxon>Rodentia</taxon>
        <taxon>Myomorpha</taxon>
        <taxon>Muroidea</taxon>
        <taxon>Cricetidae</taxon>
        <taxon>Arvicolinae</taxon>
        <taxon>Microtus</taxon>
    </lineage>
</organism>
<proteinExistence type="inferred from homology"/>
<keyword evidence="2" id="KW-0547">Nucleotide-binding</keyword>
<dbReference type="SUPFAM" id="SSF48592">
    <property type="entry name" value="GroEL equatorial domain-like"/>
    <property type="match status" value="1"/>
</dbReference>
<dbReference type="PRINTS" id="PR00304">
    <property type="entry name" value="TCOMPLEXTCP1"/>
</dbReference>
<sequence>MGPNGRTVITGQSWGSPKITKDRVTVAKPIDLKDKYKNIGAKLVRDVANNTNEEAGDGTTAATVLACSIAKEGFEKISKGADPVEIWRGVMLAGDIIIADILLVLASISSDSKPTAALLGQTLLHLQHHSLTPNSWSPSG</sequence>
<protein>
    <submittedName>
        <fullName evidence="5">60 kDa heat shock protein, mitochondrial</fullName>
    </submittedName>
</protein>
<dbReference type="InterPro" id="IPR002423">
    <property type="entry name" value="Cpn60/GroEL/TCP-1"/>
</dbReference>
<dbReference type="GO" id="GO:0005524">
    <property type="term" value="F:ATP binding"/>
    <property type="evidence" value="ECO:0007669"/>
    <property type="project" value="UniProtKB-KW"/>
</dbReference>